<keyword evidence="3" id="KW-1185">Reference proteome</keyword>
<keyword evidence="1" id="KW-0175">Coiled coil</keyword>
<dbReference type="EMBL" id="AP015041">
    <property type="protein sequence ID" value="BAT94914.1"/>
    <property type="molecule type" value="Genomic_DNA"/>
</dbReference>
<dbReference type="Proteomes" id="UP000291084">
    <property type="component" value="Chromosome 8"/>
</dbReference>
<protein>
    <submittedName>
        <fullName evidence="2">Uncharacterized protein</fullName>
    </submittedName>
</protein>
<sequence length="158" mass="17144">MTHAIKLQKAKPIRPAPIVASPNTKKQKVVVTSDTSPTCEEHVKKNIPLEVVDLIVSEVSEEPTGEILGGVDLSGALVQVTKLLLGDTFSSGVPLPPNLSLGGLPRLSYRGVCGWLVEVKRKKVEFLANLNESENRLKEKDEELIVLRAKVNYAPGVD</sequence>
<reference evidence="2 3" key="1">
    <citation type="journal article" date="2015" name="Sci. Rep.">
        <title>The power of single molecule real-time sequencing technology in the de novo assembly of a eukaryotic genome.</title>
        <authorList>
            <person name="Sakai H."/>
            <person name="Naito K."/>
            <person name="Ogiso-Tanaka E."/>
            <person name="Takahashi Y."/>
            <person name="Iseki K."/>
            <person name="Muto C."/>
            <person name="Satou K."/>
            <person name="Teruya K."/>
            <person name="Shiroma A."/>
            <person name="Shimoji M."/>
            <person name="Hirano T."/>
            <person name="Itoh T."/>
            <person name="Kaga A."/>
            <person name="Tomooka N."/>
        </authorList>
    </citation>
    <scope>NUCLEOTIDE SEQUENCE [LARGE SCALE GENOMIC DNA]</scope>
    <source>
        <strain evidence="3">cv. Shumari</strain>
    </source>
</reference>
<evidence type="ECO:0000313" key="2">
    <source>
        <dbReference type="EMBL" id="BAT94914.1"/>
    </source>
</evidence>
<proteinExistence type="predicted"/>
<gene>
    <name evidence="2" type="primary">Vigan.08G156500</name>
    <name evidence="2" type="ORF">VIGAN_08156500</name>
</gene>
<dbReference type="AlphaFoldDB" id="A0A0S3SQ29"/>
<evidence type="ECO:0000256" key="1">
    <source>
        <dbReference type="SAM" id="Coils"/>
    </source>
</evidence>
<evidence type="ECO:0000313" key="3">
    <source>
        <dbReference type="Proteomes" id="UP000291084"/>
    </source>
</evidence>
<organism evidence="2 3">
    <name type="scientific">Vigna angularis var. angularis</name>
    <dbReference type="NCBI Taxonomy" id="157739"/>
    <lineage>
        <taxon>Eukaryota</taxon>
        <taxon>Viridiplantae</taxon>
        <taxon>Streptophyta</taxon>
        <taxon>Embryophyta</taxon>
        <taxon>Tracheophyta</taxon>
        <taxon>Spermatophyta</taxon>
        <taxon>Magnoliopsida</taxon>
        <taxon>eudicotyledons</taxon>
        <taxon>Gunneridae</taxon>
        <taxon>Pentapetalae</taxon>
        <taxon>rosids</taxon>
        <taxon>fabids</taxon>
        <taxon>Fabales</taxon>
        <taxon>Fabaceae</taxon>
        <taxon>Papilionoideae</taxon>
        <taxon>50 kb inversion clade</taxon>
        <taxon>NPAAA clade</taxon>
        <taxon>indigoferoid/millettioid clade</taxon>
        <taxon>Phaseoleae</taxon>
        <taxon>Vigna</taxon>
    </lineage>
</organism>
<name>A0A0S3SQ29_PHAAN</name>
<accession>A0A0S3SQ29</accession>
<feature type="coiled-coil region" evidence="1">
    <location>
        <begin position="116"/>
        <end position="150"/>
    </location>
</feature>